<organism evidence="8 9">
    <name type="scientific">Penaeus vannamei</name>
    <name type="common">Whiteleg shrimp</name>
    <name type="synonym">Litopenaeus vannamei</name>
    <dbReference type="NCBI Taxonomy" id="6689"/>
    <lineage>
        <taxon>Eukaryota</taxon>
        <taxon>Metazoa</taxon>
        <taxon>Ecdysozoa</taxon>
        <taxon>Arthropoda</taxon>
        <taxon>Crustacea</taxon>
        <taxon>Multicrustacea</taxon>
        <taxon>Malacostraca</taxon>
        <taxon>Eumalacostraca</taxon>
        <taxon>Eucarida</taxon>
        <taxon>Decapoda</taxon>
        <taxon>Dendrobranchiata</taxon>
        <taxon>Penaeoidea</taxon>
        <taxon>Penaeidae</taxon>
        <taxon>Penaeus</taxon>
    </lineage>
</organism>
<evidence type="ECO:0000256" key="4">
    <source>
        <dbReference type="PROSITE-ProRule" id="PRU10007"/>
    </source>
</evidence>
<sequence>MAFARSPKVLDMDANLLYFPFPIPSSSRRQPSLFTPFPIPSRRNPFPNPSQPSLFTPFPIKTPFSITNPFDANLLYLPFPSFQLVDRARGAFNGGRTLSVEFRRQQLQQLGKMYRENRQIFLDALVSDLRKPKLEAMMMEVHHLEDDVNFILNRLDKWVRTEEVPSKVPLDKSLIYNEPYGVVLVMGAWNYPLQLTMLPVAGAIAAGNAVVIKPSEVSAATAAAIAKLVPQYLDKECYPVVCGGIPETTELLKERFDYIFYTGSTTVGKIVRDAANKFLTPTTLELGGKSPCYIDNTVDMTTAAKRILWGKLINLGQTCIAPDYILCSKEVQEEFLRTAKEVLREWYGEDARESKDLCRIVATRHVERLASYLDGGKVAIGGKYNVDEKWMEPTVLVDVDEKSKVMTEEIFGPILPIINVKNHVDAIEFINKRERPLALYVFSTKKDRQEMFMRQVPCGGATLNDTIFHVASKTTHTNANKNIPKTTPSLKLTFPFHRFRFPPYTEKGIETLSSLRDKGDGPGLLYYLRITVTHLFSMGLGALILYLVLHYANVRV</sequence>
<feature type="active site" evidence="4">
    <location>
        <position position="285"/>
    </location>
</feature>
<feature type="transmembrane region" description="Helical" evidence="6">
    <location>
        <begin position="524"/>
        <end position="549"/>
    </location>
</feature>
<keyword evidence="6" id="KW-0472">Membrane</keyword>
<comment type="similarity">
    <text evidence="1 5">Belongs to the aldehyde dehydrogenase family.</text>
</comment>
<dbReference type="GO" id="GO:0006081">
    <property type="term" value="P:aldehyde metabolic process"/>
    <property type="evidence" value="ECO:0007669"/>
    <property type="project" value="InterPro"/>
</dbReference>
<dbReference type="InterPro" id="IPR016163">
    <property type="entry name" value="Ald_DH_C"/>
</dbReference>
<evidence type="ECO:0000256" key="3">
    <source>
        <dbReference type="ARBA" id="ARBA00023027"/>
    </source>
</evidence>
<dbReference type="InterPro" id="IPR016161">
    <property type="entry name" value="Ald_DH/histidinol_DH"/>
</dbReference>
<protein>
    <submittedName>
        <fullName evidence="8">Aldehyde dehydrogenase family 3 member B1</fullName>
    </submittedName>
</protein>
<name>A0A3R7MAU3_PENVA</name>
<dbReference type="PANTHER" id="PTHR43570:SF16">
    <property type="entry name" value="ALDEHYDE DEHYDROGENASE TYPE III, ISOFORM Q"/>
    <property type="match status" value="1"/>
</dbReference>
<reference evidence="8 9" key="1">
    <citation type="submission" date="2018-04" db="EMBL/GenBank/DDBJ databases">
        <authorList>
            <person name="Zhang X."/>
            <person name="Yuan J."/>
            <person name="Li F."/>
            <person name="Xiang J."/>
        </authorList>
    </citation>
    <scope>NUCLEOTIDE SEQUENCE [LARGE SCALE GENOMIC DNA]</scope>
    <source>
        <tissue evidence="8">Muscle</tissue>
    </source>
</reference>
<evidence type="ECO:0000313" key="8">
    <source>
        <dbReference type="EMBL" id="ROT77699.1"/>
    </source>
</evidence>
<dbReference type="STRING" id="6689.A0A3R7MAU3"/>
<dbReference type="GO" id="GO:0005737">
    <property type="term" value="C:cytoplasm"/>
    <property type="evidence" value="ECO:0007669"/>
    <property type="project" value="TreeGrafter"/>
</dbReference>
<dbReference type="FunFam" id="3.40.605.10:FF:000004">
    <property type="entry name" value="Aldehyde dehydrogenase"/>
    <property type="match status" value="1"/>
</dbReference>
<evidence type="ECO:0000256" key="1">
    <source>
        <dbReference type="ARBA" id="ARBA00009986"/>
    </source>
</evidence>
<dbReference type="SUPFAM" id="SSF53720">
    <property type="entry name" value="ALDH-like"/>
    <property type="match status" value="1"/>
</dbReference>
<keyword evidence="9" id="KW-1185">Reference proteome</keyword>
<dbReference type="Gene3D" id="3.40.309.10">
    <property type="entry name" value="Aldehyde Dehydrogenase, Chain A, domain 2"/>
    <property type="match status" value="1"/>
</dbReference>
<dbReference type="PROSITE" id="PS00687">
    <property type="entry name" value="ALDEHYDE_DEHYDR_GLU"/>
    <property type="match status" value="1"/>
</dbReference>
<keyword evidence="2 5" id="KW-0560">Oxidoreductase</keyword>
<comment type="caution">
    <text evidence="8">The sequence shown here is derived from an EMBL/GenBank/DDBJ whole genome shotgun (WGS) entry which is preliminary data.</text>
</comment>
<dbReference type="InterPro" id="IPR015590">
    <property type="entry name" value="Aldehyde_DH_dom"/>
</dbReference>
<dbReference type="GO" id="GO:0004029">
    <property type="term" value="F:aldehyde dehydrogenase (NAD+) activity"/>
    <property type="evidence" value="ECO:0007669"/>
    <property type="project" value="TreeGrafter"/>
</dbReference>
<dbReference type="InterPro" id="IPR012394">
    <property type="entry name" value="Aldehyde_DH_NAD(P)"/>
</dbReference>
<evidence type="ECO:0000259" key="7">
    <source>
        <dbReference type="Pfam" id="PF00171"/>
    </source>
</evidence>
<reference evidence="8 9" key="2">
    <citation type="submission" date="2019-01" db="EMBL/GenBank/DDBJ databases">
        <title>The decoding of complex shrimp genome reveals the adaptation for benthos swimmer, frequently molting mechanism and breeding impact on genome.</title>
        <authorList>
            <person name="Sun Y."/>
            <person name="Gao Y."/>
            <person name="Yu Y."/>
        </authorList>
    </citation>
    <scope>NUCLEOTIDE SEQUENCE [LARGE SCALE GENOMIC DNA]</scope>
    <source>
        <tissue evidence="8">Muscle</tissue>
    </source>
</reference>
<evidence type="ECO:0000313" key="9">
    <source>
        <dbReference type="Proteomes" id="UP000283509"/>
    </source>
</evidence>
<dbReference type="AlphaFoldDB" id="A0A3R7MAU3"/>
<evidence type="ECO:0000256" key="2">
    <source>
        <dbReference type="ARBA" id="ARBA00023002"/>
    </source>
</evidence>
<feature type="domain" description="Aldehyde dehydrogenase" evidence="7">
    <location>
        <begin position="84"/>
        <end position="469"/>
    </location>
</feature>
<dbReference type="Pfam" id="PF00171">
    <property type="entry name" value="Aldedh"/>
    <property type="match status" value="1"/>
</dbReference>
<dbReference type="Gene3D" id="3.40.605.10">
    <property type="entry name" value="Aldehyde Dehydrogenase, Chain A, domain 1"/>
    <property type="match status" value="1"/>
</dbReference>
<keyword evidence="6" id="KW-0812">Transmembrane</keyword>
<dbReference type="OrthoDB" id="440325at2759"/>
<dbReference type="PANTHER" id="PTHR43570">
    <property type="entry name" value="ALDEHYDE DEHYDROGENASE"/>
    <property type="match status" value="1"/>
</dbReference>
<dbReference type="FunFam" id="3.40.309.10:FF:000003">
    <property type="entry name" value="Aldehyde dehydrogenase"/>
    <property type="match status" value="1"/>
</dbReference>
<keyword evidence="3" id="KW-0520">NAD</keyword>
<dbReference type="InterPro" id="IPR029510">
    <property type="entry name" value="Ald_DH_CS_GLU"/>
</dbReference>
<dbReference type="InterPro" id="IPR016162">
    <property type="entry name" value="Ald_DH_N"/>
</dbReference>
<dbReference type="Proteomes" id="UP000283509">
    <property type="component" value="Unassembled WGS sequence"/>
</dbReference>
<dbReference type="EMBL" id="QCYY01001492">
    <property type="protein sequence ID" value="ROT77699.1"/>
    <property type="molecule type" value="Genomic_DNA"/>
</dbReference>
<evidence type="ECO:0000256" key="6">
    <source>
        <dbReference type="SAM" id="Phobius"/>
    </source>
</evidence>
<proteinExistence type="inferred from homology"/>
<accession>A0A3R7MAU3</accession>
<gene>
    <name evidence="8" type="ORF">C7M84_003618</name>
</gene>
<evidence type="ECO:0000256" key="5">
    <source>
        <dbReference type="RuleBase" id="RU003345"/>
    </source>
</evidence>
<keyword evidence="6" id="KW-1133">Transmembrane helix</keyword>